<dbReference type="Gene3D" id="3.40.525.10">
    <property type="entry name" value="CRAL-TRIO lipid binding domain"/>
    <property type="match status" value="1"/>
</dbReference>
<feature type="domain" description="CRAL-TRIO" evidence="1">
    <location>
        <begin position="89"/>
        <end position="260"/>
    </location>
</feature>
<dbReference type="SUPFAM" id="SSF52087">
    <property type="entry name" value="CRAL/TRIO domain"/>
    <property type="match status" value="1"/>
</dbReference>
<protein>
    <recommendedName>
        <fullName evidence="1">CRAL-TRIO domain-containing protein</fullName>
    </recommendedName>
</protein>
<dbReference type="OrthoDB" id="75724at2759"/>
<dbReference type="PANTHER" id="PTHR46590">
    <property type="entry name" value="PHOSPHATIDYLINOSITOL TRANSFER PROTEIN CSR1-RELATED"/>
    <property type="match status" value="1"/>
</dbReference>
<dbReference type="InterPro" id="IPR036865">
    <property type="entry name" value="CRAL-TRIO_dom_sf"/>
</dbReference>
<dbReference type="CDD" id="cd00170">
    <property type="entry name" value="SEC14"/>
    <property type="match status" value="1"/>
</dbReference>
<dbReference type="EMBL" id="JAANIT010000374">
    <property type="protein sequence ID" value="KAG1548385.1"/>
    <property type="molecule type" value="Genomic_DNA"/>
</dbReference>
<reference evidence="2" key="1">
    <citation type="journal article" date="2020" name="Microb. Genom.">
        <title>Genetic diversity of clinical and environmental Mucorales isolates obtained from an investigation of mucormycosis cases among solid organ transplant recipients.</title>
        <authorList>
            <person name="Nguyen M.H."/>
            <person name="Kaul D."/>
            <person name="Muto C."/>
            <person name="Cheng S.J."/>
            <person name="Richter R.A."/>
            <person name="Bruno V.M."/>
            <person name="Liu G."/>
            <person name="Beyhan S."/>
            <person name="Sundermann A.J."/>
            <person name="Mounaud S."/>
            <person name="Pasculle A.W."/>
            <person name="Nierman W.C."/>
            <person name="Driscoll E."/>
            <person name="Cumbie R."/>
            <person name="Clancy C.J."/>
            <person name="Dupont C.L."/>
        </authorList>
    </citation>
    <scope>NUCLEOTIDE SEQUENCE</scope>
    <source>
        <strain evidence="2">GL16</strain>
    </source>
</reference>
<evidence type="ECO:0000313" key="2">
    <source>
        <dbReference type="EMBL" id="KAG1548385.1"/>
    </source>
</evidence>
<dbReference type="SMART" id="SM00516">
    <property type="entry name" value="SEC14"/>
    <property type="match status" value="1"/>
</dbReference>
<proteinExistence type="predicted"/>
<name>A0A9P6YH31_RHIOR</name>
<dbReference type="InterPro" id="IPR052432">
    <property type="entry name" value="PITP/CRAL-TRIO"/>
</dbReference>
<organism evidence="2 3">
    <name type="scientific">Rhizopus oryzae</name>
    <name type="common">Mucormycosis agent</name>
    <name type="synonym">Rhizopus arrhizus var. delemar</name>
    <dbReference type="NCBI Taxonomy" id="64495"/>
    <lineage>
        <taxon>Eukaryota</taxon>
        <taxon>Fungi</taxon>
        <taxon>Fungi incertae sedis</taxon>
        <taxon>Mucoromycota</taxon>
        <taxon>Mucoromycotina</taxon>
        <taxon>Mucoromycetes</taxon>
        <taxon>Mucorales</taxon>
        <taxon>Mucorineae</taxon>
        <taxon>Rhizopodaceae</taxon>
        <taxon>Rhizopus</taxon>
    </lineage>
</organism>
<dbReference type="Pfam" id="PF00650">
    <property type="entry name" value="CRAL_TRIO"/>
    <property type="match status" value="1"/>
</dbReference>
<dbReference type="AlphaFoldDB" id="A0A9P6YH31"/>
<dbReference type="Proteomes" id="UP000717996">
    <property type="component" value="Unassembled WGS sequence"/>
</dbReference>
<evidence type="ECO:0000313" key="3">
    <source>
        <dbReference type="Proteomes" id="UP000717996"/>
    </source>
</evidence>
<dbReference type="InterPro" id="IPR001251">
    <property type="entry name" value="CRAL-TRIO_dom"/>
</dbReference>
<accession>A0A9P6YH31</accession>
<sequence>MDKRHTENNKLYKEHENKVDNIKSTLKKEVTIIAEEYELTAESLNDLDDFVQDKANLFRYLRKNDYDLPTTLSHLLDVIRWRIRHDIHQIGLQKELLKDPLVYFHKRDKHNRPILIIHLSYLPKPQDLEDCLMPLIIFVLETARRLVWNISKERIEQNMDDPMIFEIVLLVDFKNANSIPTDIGLFKSLISLLRKYPGMVGTVHLINFSWIYQGLWQMCKIILSNEAKQKVNFPTLKELKNVIEPNDLLEEFGGKDEFKWSIEMDNYYCFKYDNTLSRHNSNSSIYYDALSRSTSSFSLYNTPITSLTPVPSHSNLVMTPLTTNRAEKKRRERIEN</sequence>
<dbReference type="PANTHER" id="PTHR46590:SF4">
    <property type="entry name" value="CRAL-TRIO DOMAIN-CONTAINING PROTEIN"/>
    <property type="match status" value="1"/>
</dbReference>
<gene>
    <name evidence="2" type="ORF">G6F51_003698</name>
</gene>
<dbReference type="SUPFAM" id="SSF46938">
    <property type="entry name" value="CRAL/TRIO N-terminal domain"/>
    <property type="match status" value="1"/>
</dbReference>
<comment type="caution">
    <text evidence="2">The sequence shown here is derived from an EMBL/GenBank/DDBJ whole genome shotgun (WGS) entry which is preliminary data.</text>
</comment>
<dbReference type="InterPro" id="IPR036273">
    <property type="entry name" value="CRAL/TRIO_N_dom_sf"/>
</dbReference>
<evidence type="ECO:0000259" key="1">
    <source>
        <dbReference type="PROSITE" id="PS50191"/>
    </source>
</evidence>
<dbReference type="PROSITE" id="PS50191">
    <property type="entry name" value="CRAL_TRIO"/>
    <property type="match status" value="1"/>
</dbReference>